<dbReference type="FunFam" id="3.40.50.720:FF:000084">
    <property type="entry name" value="Short-chain dehydrogenase reductase"/>
    <property type="match status" value="1"/>
</dbReference>
<dbReference type="EMBL" id="LR778301">
    <property type="protein sequence ID" value="CAB1371051.1"/>
    <property type="molecule type" value="Genomic_DNA"/>
</dbReference>
<dbReference type="Gene3D" id="3.40.50.720">
    <property type="entry name" value="NAD(P)-binding Rossmann-like Domain"/>
    <property type="match status" value="1"/>
</dbReference>
<dbReference type="PRINTS" id="PR00081">
    <property type="entry name" value="GDHRDH"/>
</dbReference>
<gene>
    <name evidence="5" type="ORF">DENOEST_3897</name>
</gene>
<dbReference type="NCBIfam" id="NF005559">
    <property type="entry name" value="PRK07231.1"/>
    <property type="match status" value="1"/>
</dbReference>
<dbReference type="Proteomes" id="UP000515733">
    <property type="component" value="Chromosome"/>
</dbReference>
<dbReference type="CDD" id="cd05233">
    <property type="entry name" value="SDR_c"/>
    <property type="match status" value="1"/>
</dbReference>
<comment type="similarity">
    <text evidence="1">Belongs to the short-chain dehydrogenases/reductases (SDR) family.</text>
</comment>
<dbReference type="SMART" id="SM00822">
    <property type="entry name" value="PKS_KR"/>
    <property type="match status" value="1"/>
</dbReference>
<evidence type="ECO:0000256" key="1">
    <source>
        <dbReference type="ARBA" id="ARBA00006484"/>
    </source>
</evidence>
<reference evidence="5 6" key="1">
    <citation type="submission" date="2020-03" db="EMBL/GenBank/DDBJ databases">
        <authorList>
            <consortium name="Genoscope - CEA"/>
            <person name="William W."/>
        </authorList>
    </citation>
    <scope>NUCLEOTIDE SEQUENCE [LARGE SCALE GENOMIC DNA]</scope>
    <source>
        <strain evidence="6">DSM 16959</strain>
    </source>
</reference>
<dbReference type="NCBIfam" id="NF009466">
    <property type="entry name" value="PRK12826.1-2"/>
    <property type="match status" value="1"/>
</dbReference>
<dbReference type="InterPro" id="IPR002347">
    <property type="entry name" value="SDR_fam"/>
</dbReference>
<evidence type="ECO:0000313" key="6">
    <source>
        <dbReference type="Proteomes" id="UP000515733"/>
    </source>
</evidence>
<keyword evidence="2" id="KW-0560">Oxidoreductase</keyword>
<keyword evidence="3" id="KW-0520">NAD</keyword>
<evidence type="ECO:0000256" key="3">
    <source>
        <dbReference type="ARBA" id="ARBA00023027"/>
    </source>
</evidence>
<evidence type="ECO:0000313" key="5">
    <source>
        <dbReference type="EMBL" id="CAB1371051.1"/>
    </source>
</evidence>
<keyword evidence="6" id="KW-1185">Reference proteome</keyword>
<protein>
    <submittedName>
        <fullName evidence="5">2,5-dichloro-2,5-cyclohexadiene-1,4-diol dehydrogenase</fullName>
    </submittedName>
</protein>
<organism evidence="5 6">
    <name type="scientific">Denitratisoma oestradiolicum</name>
    <dbReference type="NCBI Taxonomy" id="311182"/>
    <lineage>
        <taxon>Bacteria</taxon>
        <taxon>Pseudomonadati</taxon>
        <taxon>Pseudomonadota</taxon>
        <taxon>Betaproteobacteria</taxon>
        <taxon>Nitrosomonadales</taxon>
        <taxon>Sterolibacteriaceae</taxon>
        <taxon>Denitratisoma</taxon>
    </lineage>
</organism>
<dbReference type="InterPro" id="IPR057326">
    <property type="entry name" value="KR_dom"/>
</dbReference>
<dbReference type="PROSITE" id="PS00061">
    <property type="entry name" value="ADH_SHORT"/>
    <property type="match status" value="1"/>
</dbReference>
<dbReference type="Pfam" id="PF13561">
    <property type="entry name" value="adh_short_C2"/>
    <property type="match status" value="1"/>
</dbReference>
<dbReference type="GO" id="GO:0016491">
    <property type="term" value="F:oxidoreductase activity"/>
    <property type="evidence" value="ECO:0007669"/>
    <property type="project" value="UniProtKB-KW"/>
</dbReference>
<accession>A0A6S6XYB9</accession>
<dbReference type="PANTHER" id="PTHR24321:SF8">
    <property type="entry name" value="ESTRADIOL 17-BETA-DEHYDROGENASE 8-RELATED"/>
    <property type="match status" value="1"/>
</dbReference>
<evidence type="ECO:0000256" key="2">
    <source>
        <dbReference type="ARBA" id="ARBA00023002"/>
    </source>
</evidence>
<proteinExistence type="inferred from homology"/>
<dbReference type="PANTHER" id="PTHR24321">
    <property type="entry name" value="DEHYDROGENASES, SHORT CHAIN"/>
    <property type="match status" value="1"/>
</dbReference>
<feature type="domain" description="Ketoreductase" evidence="4">
    <location>
        <begin position="21"/>
        <end position="206"/>
    </location>
</feature>
<name>A0A6S6XYB9_9PROT</name>
<dbReference type="InterPro" id="IPR036291">
    <property type="entry name" value="NAD(P)-bd_dom_sf"/>
</dbReference>
<evidence type="ECO:0000259" key="4">
    <source>
        <dbReference type="SMART" id="SM00822"/>
    </source>
</evidence>
<dbReference type="PRINTS" id="PR00080">
    <property type="entry name" value="SDRFAMILY"/>
</dbReference>
<dbReference type="KEGG" id="doe:DENOEST_3897"/>
<dbReference type="InterPro" id="IPR020904">
    <property type="entry name" value="Sc_DH/Rdtase_CS"/>
</dbReference>
<dbReference type="AlphaFoldDB" id="A0A6S6XYB9"/>
<dbReference type="SUPFAM" id="SSF51735">
    <property type="entry name" value="NAD(P)-binding Rossmann-fold domains"/>
    <property type="match status" value="1"/>
</dbReference>
<sequence length="274" mass="28586">MAVVTYSDNEVNFMSARFTDRIAFISGGASGIGAATAKRLAAEGGTAVICGRRQEPLEQVVKEIRAQGGKADWLIADITDETAVNDAIAETIKRHGSLDVLINNAATVIRGQIDGSASADWFSCLQGSLSSIYFCIRATLPYMKRQQYGAIVNISSVCGLLGAPAMGAYSAAKAGMIGFSRVAALEGAPDNIRVNVVVPGTVMTPPTAAALSDANSMAASLRAIPLKRIAKPEEIASAILFLASEEASYITGTTLTVDGGKTCQLNTRSTQMSD</sequence>